<sequence length="134" mass="14225">MMPMSELLQRSIADYRLLGQGYEAVAAALAGGDYGAVAGGLAELQELEARVRLTDRDLADVAEPAGGPQAGSLWQERLLVLDEVAAKNRRLRDHSRTLLALLAEERSQLKGGQVAMTGYRSGAGQRGSLLSSAC</sequence>
<reference evidence="1 2" key="2">
    <citation type="journal article" date="2021" name="Int. J. Syst. Evol. Microbiol.">
        <title>Isolation and Polyphasic Characterization of Desulfuromonas versatilis sp. Nov., an Electrogenic Bacteria Capable of Versatile Metabolism Isolated from a Graphene Oxide-Reducing Enrichment Culture.</title>
        <authorList>
            <person name="Xie L."/>
            <person name="Yoshida N."/>
            <person name="Ishii S."/>
            <person name="Meng L."/>
        </authorList>
    </citation>
    <scope>NUCLEOTIDE SEQUENCE [LARGE SCALE GENOMIC DNA]</scope>
    <source>
        <strain evidence="1 2">NIT-T3</strain>
    </source>
</reference>
<dbReference type="Proteomes" id="UP001319827">
    <property type="component" value="Chromosome"/>
</dbReference>
<dbReference type="EMBL" id="AP024355">
    <property type="protein sequence ID" value="BCR06597.1"/>
    <property type="molecule type" value="Genomic_DNA"/>
</dbReference>
<organism evidence="1 2">
    <name type="scientific">Desulfuromonas versatilis</name>
    <dbReference type="NCBI Taxonomy" id="2802975"/>
    <lineage>
        <taxon>Bacteria</taxon>
        <taxon>Pseudomonadati</taxon>
        <taxon>Thermodesulfobacteriota</taxon>
        <taxon>Desulfuromonadia</taxon>
        <taxon>Desulfuromonadales</taxon>
        <taxon>Desulfuromonadaceae</taxon>
        <taxon>Desulfuromonas</taxon>
    </lineage>
</organism>
<evidence type="ECO:0008006" key="3">
    <source>
        <dbReference type="Google" id="ProtNLM"/>
    </source>
</evidence>
<protein>
    <recommendedName>
        <fullName evidence="3">Flagellar protein FlgN</fullName>
    </recommendedName>
</protein>
<accession>A0ABM8HWA6</accession>
<evidence type="ECO:0000313" key="2">
    <source>
        <dbReference type="Proteomes" id="UP001319827"/>
    </source>
</evidence>
<gene>
    <name evidence="1" type="ORF">DESUT3_36660</name>
</gene>
<name>A0ABM8HWA6_9BACT</name>
<reference evidence="1 2" key="1">
    <citation type="journal article" date="2016" name="C (Basel)">
        <title>Selective Growth of and Electricity Production by Marine Exoelectrogenic Bacteria in Self-Aggregated Hydrogel of Microbially Reduced Graphene Oxide.</title>
        <authorList>
            <person name="Yoshida N."/>
            <person name="Goto Y."/>
            <person name="Miyata Y."/>
        </authorList>
    </citation>
    <scope>NUCLEOTIDE SEQUENCE [LARGE SCALE GENOMIC DNA]</scope>
    <source>
        <strain evidence="1 2">NIT-T3</strain>
    </source>
</reference>
<proteinExistence type="predicted"/>
<keyword evidence="2" id="KW-1185">Reference proteome</keyword>
<evidence type="ECO:0000313" key="1">
    <source>
        <dbReference type="EMBL" id="BCR06597.1"/>
    </source>
</evidence>